<dbReference type="InterPro" id="IPR029033">
    <property type="entry name" value="His_PPase_superfam"/>
</dbReference>
<dbReference type="InterPro" id="IPR001345">
    <property type="entry name" value="PG/BPGM_mutase_AS"/>
</dbReference>
<feature type="binding site" evidence="2">
    <location>
        <position position="63"/>
    </location>
    <ligand>
        <name>substrate</name>
    </ligand>
</feature>
<dbReference type="Pfam" id="PF00300">
    <property type="entry name" value="His_Phos_1"/>
    <property type="match status" value="1"/>
</dbReference>
<evidence type="ECO:0000256" key="1">
    <source>
        <dbReference type="PIRSR" id="PIRSR613078-1"/>
    </source>
</evidence>
<dbReference type="SUPFAM" id="SSF53254">
    <property type="entry name" value="Phosphoglycerate mutase-like"/>
    <property type="match status" value="1"/>
</dbReference>
<gene>
    <name evidence="3" type="ORF">O1R50_24020</name>
</gene>
<accession>A0A9X3PDD4</accession>
<sequence>MTRFGFESVYLARHGQTQWNTEGRRQGRLDSPLTEEGRGQVTRYAERLGGEPIDSLFASPLGRASASAGIVSERLHLPIRFLDDLSEVDHGVWSGLVDEEIDDRWPGESEVRSNDKYRHRFPGGESYADASVRAHQALAAVERSGSRAPLLVSHEMIGRMLLKHLTGMDYEDALELKQPNEIVYRVDPDGMISSLA</sequence>
<dbReference type="AlphaFoldDB" id="A0A9X3PDD4"/>
<evidence type="ECO:0000313" key="4">
    <source>
        <dbReference type="Proteomes" id="UP001146067"/>
    </source>
</evidence>
<dbReference type="Proteomes" id="UP001146067">
    <property type="component" value="Unassembled WGS sequence"/>
</dbReference>
<feature type="active site" description="Proton donor/acceptor" evidence="1">
    <location>
        <position position="87"/>
    </location>
</feature>
<dbReference type="GO" id="GO:0003873">
    <property type="term" value="F:6-phosphofructo-2-kinase activity"/>
    <property type="evidence" value="ECO:0007669"/>
    <property type="project" value="TreeGrafter"/>
</dbReference>
<dbReference type="InterPro" id="IPR003094">
    <property type="entry name" value="6Pfruct_kin"/>
</dbReference>
<evidence type="ECO:0000313" key="3">
    <source>
        <dbReference type="EMBL" id="MDA1362709.1"/>
    </source>
</evidence>
<dbReference type="CDD" id="cd07067">
    <property type="entry name" value="HP_PGM_like"/>
    <property type="match status" value="1"/>
</dbReference>
<dbReference type="GO" id="GO:0004331">
    <property type="term" value="F:fructose-2,6-bisphosphate 2-phosphatase activity"/>
    <property type="evidence" value="ECO:0007669"/>
    <property type="project" value="TreeGrafter"/>
</dbReference>
<comment type="caution">
    <text evidence="3">The sequence shown here is derived from an EMBL/GenBank/DDBJ whole genome shotgun (WGS) entry which is preliminary data.</text>
</comment>
<dbReference type="GO" id="GO:0005524">
    <property type="term" value="F:ATP binding"/>
    <property type="evidence" value="ECO:0007669"/>
    <property type="project" value="InterPro"/>
</dbReference>
<dbReference type="PIRSF" id="PIRSF000709">
    <property type="entry name" value="6PFK_2-Ptase"/>
    <property type="match status" value="1"/>
</dbReference>
<evidence type="ECO:0000256" key="2">
    <source>
        <dbReference type="PIRSR" id="PIRSR613078-2"/>
    </source>
</evidence>
<dbReference type="SMART" id="SM00855">
    <property type="entry name" value="PGAM"/>
    <property type="match status" value="1"/>
</dbReference>
<dbReference type="PANTHER" id="PTHR10606">
    <property type="entry name" value="6-PHOSPHOFRUCTO-2-KINASE/FRUCTOSE-2,6-BISPHOSPHATASE"/>
    <property type="match status" value="1"/>
</dbReference>
<proteinExistence type="predicted"/>
<feature type="binding site" evidence="2">
    <location>
        <begin position="13"/>
        <end position="20"/>
    </location>
    <ligand>
        <name>substrate</name>
    </ligand>
</feature>
<reference evidence="3" key="1">
    <citation type="submission" date="2022-12" db="EMBL/GenBank/DDBJ databases">
        <title>Gycomyces niveus sp.nov.,a novel actinomycete isolated from soil in Shouguan.</title>
        <authorList>
            <person name="Yang X."/>
        </authorList>
    </citation>
    <scope>NUCLEOTIDE SEQUENCE</scope>
    <source>
        <strain evidence="3">NEAU-A15</strain>
    </source>
</reference>
<dbReference type="PROSITE" id="PS00175">
    <property type="entry name" value="PG_MUTASE"/>
    <property type="match status" value="1"/>
</dbReference>
<dbReference type="PANTHER" id="PTHR10606:SF44">
    <property type="entry name" value="6-PHOSPHOFRUCTO 2-KINASE_FRUCTOSE 2,6-BISPHOSPHATASE LONG FORM"/>
    <property type="match status" value="1"/>
</dbReference>
<dbReference type="GO" id="GO:0005829">
    <property type="term" value="C:cytosol"/>
    <property type="evidence" value="ECO:0007669"/>
    <property type="project" value="TreeGrafter"/>
</dbReference>
<dbReference type="EMBL" id="JAPZVP010000027">
    <property type="protein sequence ID" value="MDA1362709.1"/>
    <property type="molecule type" value="Genomic_DNA"/>
</dbReference>
<feature type="active site" description="Tele-phosphohistidine intermediate" evidence="1">
    <location>
        <position position="14"/>
    </location>
</feature>
<dbReference type="RefSeq" id="WP_270112793.1">
    <property type="nucleotide sequence ID" value="NZ_JAPZVP010000027.1"/>
</dbReference>
<name>A0A9X3PDD4_9ACTN</name>
<dbReference type="InterPro" id="IPR013078">
    <property type="entry name" value="His_Pase_superF_clade-1"/>
</dbReference>
<protein>
    <submittedName>
        <fullName evidence="3">Histidine phosphatase family protein</fullName>
    </submittedName>
</protein>
<keyword evidence="4" id="KW-1185">Reference proteome</keyword>
<dbReference type="GO" id="GO:0006003">
    <property type="term" value="P:fructose 2,6-bisphosphate metabolic process"/>
    <property type="evidence" value="ECO:0007669"/>
    <property type="project" value="InterPro"/>
</dbReference>
<dbReference type="Gene3D" id="3.40.50.1240">
    <property type="entry name" value="Phosphoglycerate mutase-like"/>
    <property type="match status" value="1"/>
</dbReference>
<organism evidence="3 4">
    <name type="scientific">Glycomyces luteolus</name>
    <dbReference type="NCBI Taxonomy" id="2670330"/>
    <lineage>
        <taxon>Bacteria</taxon>
        <taxon>Bacillati</taxon>
        <taxon>Actinomycetota</taxon>
        <taxon>Actinomycetes</taxon>
        <taxon>Glycomycetales</taxon>
        <taxon>Glycomycetaceae</taxon>
        <taxon>Glycomyces</taxon>
    </lineage>
</organism>